<gene>
    <name evidence="1" type="ORF">DPMN_146732</name>
</gene>
<keyword evidence="2" id="KW-1185">Reference proteome</keyword>
<comment type="caution">
    <text evidence="1">The sequence shown here is derived from an EMBL/GenBank/DDBJ whole genome shotgun (WGS) entry which is preliminary data.</text>
</comment>
<protein>
    <submittedName>
        <fullName evidence="1">Uncharacterized protein</fullName>
    </submittedName>
</protein>
<accession>A0A9D4FAV9</accession>
<dbReference type="Proteomes" id="UP000828390">
    <property type="component" value="Unassembled WGS sequence"/>
</dbReference>
<reference evidence="1" key="2">
    <citation type="submission" date="2020-11" db="EMBL/GenBank/DDBJ databases">
        <authorList>
            <person name="McCartney M.A."/>
            <person name="Auch B."/>
            <person name="Kono T."/>
            <person name="Mallez S."/>
            <person name="Becker A."/>
            <person name="Gohl D.M."/>
            <person name="Silverstein K.A.T."/>
            <person name="Koren S."/>
            <person name="Bechman K.B."/>
            <person name="Herman A."/>
            <person name="Abrahante J.E."/>
            <person name="Garbe J."/>
        </authorList>
    </citation>
    <scope>NUCLEOTIDE SEQUENCE</scope>
    <source>
        <strain evidence="1">Duluth1</strain>
        <tissue evidence="1">Whole animal</tissue>
    </source>
</reference>
<name>A0A9D4FAV9_DREPO</name>
<sequence length="83" mass="9614">MPGRGSMTSLEPCRCIMSTSPLTVAFSRHPRLYLQVKRKSKYSSNTENFRLFHQYRRKSHTKMNLQYRGANSICTSTTDGHTQ</sequence>
<dbReference type="AlphaFoldDB" id="A0A9D4FAV9"/>
<dbReference type="EMBL" id="JAIWYP010000007">
    <property type="protein sequence ID" value="KAH3793226.1"/>
    <property type="molecule type" value="Genomic_DNA"/>
</dbReference>
<proteinExistence type="predicted"/>
<reference evidence="1" key="1">
    <citation type="journal article" date="2019" name="bioRxiv">
        <title>The Genome of the Zebra Mussel, Dreissena polymorpha: A Resource for Invasive Species Research.</title>
        <authorList>
            <person name="McCartney M.A."/>
            <person name="Auch B."/>
            <person name="Kono T."/>
            <person name="Mallez S."/>
            <person name="Zhang Y."/>
            <person name="Obille A."/>
            <person name="Becker A."/>
            <person name="Abrahante J.E."/>
            <person name="Garbe J."/>
            <person name="Badalamenti J.P."/>
            <person name="Herman A."/>
            <person name="Mangelson H."/>
            <person name="Liachko I."/>
            <person name="Sullivan S."/>
            <person name="Sone E.D."/>
            <person name="Koren S."/>
            <person name="Silverstein K.A.T."/>
            <person name="Beckman K.B."/>
            <person name="Gohl D.M."/>
        </authorList>
    </citation>
    <scope>NUCLEOTIDE SEQUENCE</scope>
    <source>
        <strain evidence="1">Duluth1</strain>
        <tissue evidence="1">Whole animal</tissue>
    </source>
</reference>
<evidence type="ECO:0000313" key="2">
    <source>
        <dbReference type="Proteomes" id="UP000828390"/>
    </source>
</evidence>
<evidence type="ECO:0000313" key="1">
    <source>
        <dbReference type="EMBL" id="KAH3793226.1"/>
    </source>
</evidence>
<organism evidence="1 2">
    <name type="scientific">Dreissena polymorpha</name>
    <name type="common">Zebra mussel</name>
    <name type="synonym">Mytilus polymorpha</name>
    <dbReference type="NCBI Taxonomy" id="45954"/>
    <lineage>
        <taxon>Eukaryota</taxon>
        <taxon>Metazoa</taxon>
        <taxon>Spiralia</taxon>
        <taxon>Lophotrochozoa</taxon>
        <taxon>Mollusca</taxon>
        <taxon>Bivalvia</taxon>
        <taxon>Autobranchia</taxon>
        <taxon>Heteroconchia</taxon>
        <taxon>Euheterodonta</taxon>
        <taxon>Imparidentia</taxon>
        <taxon>Neoheterodontei</taxon>
        <taxon>Myida</taxon>
        <taxon>Dreissenoidea</taxon>
        <taxon>Dreissenidae</taxon>
        <taxon>Dreissena</taxon>
    </lineage>
</organism>